<dbReference type="Proteomes" id="UP000298663">
    <property type="component" value="Chromosome X"/>
</dbReference>
<dbReference type="EMBL" id="AZBU02000001">
    <property type="protein sequence ID" value="TMS35299.1"/>
    <property type="molecule type" value="Genomic_DNA"/>
</dbReference>
<accession>A0A4U8URY6</accession>
<dbReference type="AlphaFoldDB" id="A0A4U8URY6"/>
<reference evidence="1 2" key="2">
    <citation type="journal article" date="2019" name="G3 (Bethesda)">
        <title>Hybrid Assembly of the Genome of the Entomopathogenic Nematode Steinernema carpocapsae Identifies the X-Chromosome.</title>
        <authorList>
            <person name="Serra L."/>
            <person name="Macchietto M."/>
            <person name="Macias-Munoz A."/>
            <person name="McGill C.J."/>
            <person name="Rodriguez I.M."/>
            <person name="Rodriguez B."/>
            <person name="Murad R."/>
            <person name="Mortazavi A."/>
        </authorList>
    </citation>
    <scope>NUCLEOTIDE SEQUENCE [LARGE SCALE GENOMIC DNA]</scope>
    <source>
        <strain evidence="1 2">ALL</strain>
    </source>
</reference>
<proteinExistence type="predicted"/>
<reference evidence="1 2" key="1">
    <citation type="journal article" date="2015" name="Genome Biol.">
        <title>Comparative genomics of Steinernema reveals deeply conserved gene regulatory networks.</title>
        <authorList>
            <person name="Dillman A.R."/>
            <person name="Macchietto M."/>
            <person name="Porter C.F."/>
            <person name="Rogers A."/>
            <person name="Williams B."/>
            <person name="Antoshechkin I."/>
            <person name="Lee M.M."/>
            <person name="Goodwin Z."/>
            <person name="Lu X."/>
            <person name="Lewis E.E."/>
            <person name="Goodrich-Blair H."/>
            <person name="Stock S.P."/>
            <person name="Adams B.J."/>
            <person name="Sternberg P.W."/>
            <person name="Mortazavi A."/>
        </authorList>
    </citation>
    <scope>NUCLEOTIDE SEQUENCE [LARGE SCALE GENOMIC DNA]</scope>
    <source>
        <strain evidence="1 2">ALL</strain>
    </source>
</reference>
<comment type="caution">
    <text evidence="1">The sequence shown here is derived from an EMBL/GenBank/DDBJ whole genome shotgun (WGS) entry which is preliminary data.</text>
</comment>
<sequence>MKSVSARGVRPFVGRLGRFAGSSRGLLGVHLRGCQPLHDPRETCDTYAERHPAGTAAFKALKPGFTEAAPNRYNVLSCHCVSFR</sequence>
<organism evidence="1 2">
    <name type="scientific">Steinernema carpocapsae</name>
    <name type="common">Entomopathogenic nematode</name>
    <dbReference type="NCBI Taxonomy" id="34508"/>
    <lineage>
        <taxon>Eukaryota</taxon>
        <taxon>Metazoa</taxon>
        <taxon>Ecdysozoa</taxon>
        <taxon>Nematoda</taxon>
        <taxon>Chromadorea</taxon>
        <taxon>Rhabditida</taxon>
        <taxon>Tylenchina</taxon>
        <taxon>Panagrolaimomorpha</taxon>
        <taxon>Strongyloidoidea</taxon>
        <taxon>Steinernematidae</taxon>
        <taxon>Steinernema</taxon>
    </lineage>
</organism>
<name>A0A4U8URY6_STECR</name>
<evidence type="ECO:0000313" key="1">
    <source>
        <dbReference type="EMBL" id="TMS35299.1"/>
    </source>
</evidence>
<gene>
    <name evidence="1" type="ORF">L596_002730</name>
</gene>
<protein>
    <submittedName>
        <fullName evidence="1">Uncharacterized protein</fullName>
    </submittedName>
</protein>
<keyword evidence="2" id="KW-1185">Reference proteome</keyword>
<evidence type="ECO:0000313" key="2">
    <source>
        <dbReference type="Proteomes" id="UP000298663"/>
    </source>
</evidence>
<dbReference type="EMBL" id="CM016762">
    <property type="protein sequence ID" value="TMS35299.1"/>
    <property type="molecule type" value="Genomic_DNA"/>
</dbReference>